<dbReference type="InterPro" id="IPR037401">
    <property type="entry name" value="SnoaL-like"/>
</dbReference>
<dbReference type="Pfam" id="PF12680">
    <property type="entry name" value="SnoaL_2"/>
    <property type="match status" value="1"/>
</dbReference>
<protein>
    <submittedName>
        <fullName evidence="2">Ester cyclase</fullName>
    </submittedName>
</protein>
<dbReference type="RefSeq" id="WP_374837988.1">
    <property type="nucleotide sequence ID" value="NZ_JBHEEW010000006.1"/>
</dbReference>
<gene>
    <name evidence="2" type="ORF">ACFQ33_01245</name>
</gene>
<dbReference type="InterPro" id="IPR032710">
    <property type="entry name" value="NTF2-like_dom_sf"/>
</dbReference>
<keyword evidence="3" id="KW-1185">Reference proteome</keyword>
<evidence type="ECO:0000313" key="2">
    <source>
        <dbReference type="EMBL" id="MFD1326524.1"/>
    </source>
</evidence>
<evidence type="ECO:0000259" key="1">
    <source>
        <dbReference type="Pfam" id="PF12680"/>
    </source>
</evidence>
<evidence type="ECO:0000313" key="3">
    <source>
        <dbReference type="Proteomes" id="UP001597173"/>
    </source>
</evidence>
<name>A0ABW3YQD5_MYCRA</name>
<reference evidence="3" key="1">
    <citation type="journal article" date="2019" name="Int. J. Syst. Evol. Microbiol.">
        <title>The Global Catalogue of Microorganisms (GCM) 10K type strain sequencing project: providing services to taxonomists for standard genome sequencing and annotation.</title>
        <authorList>
            <consortium name="The Broad Institute Genomics Platform"/>
            <consortium name="The Broad Institute Genome Sequencing Center for Infectious Disease"/>
            <person name="Wu L."/>
            <person name="Ma J."/>
        </authorList>
    </citation>
    <scope>NUCLEOTIDE SEQUENCE [LARGE SCALE GENOMIC DNA]</scope>
    <source>
        <strain evidence="3">CCUG 55609</strain>
    </source>
</reference>
<dbReference type="Proteomes" id="UP001597173">
    <property type="component" value="Unassembled WGS sequence"/>
</dbReference>
<accession>A0ABW3YQD5</accession>
<feature type="domain" description="SnoaL-like" evidence="1">
    <location>
        <begin position="10"/>
        <end position="117"/>
    </location>
</feature>
<comment type="caution">
    <text evidence="2">The sequence shown here is derived from an EMBL/GenBank/DDBJ whole genome shotgun (WGS) entry which is preliminary data.</text>
</comment>
<dbReference type="Gene3D" id="3.10.450.50">
    <property type="match status" value="1"/>
</dbReference>
<organism evidence="2 3">
    <name type="scientific">Mycoplana ramosa</name>
    <name type="common">Mycoplana bullata</name>
    <dbReference type="NCBI Taxonomy" id="40837"/>
    <lineage>
        <taxon>Bacteria</taxon>
        <taxon>Pseudomonadati</taxon>
        <taxon>Pseudomonadota</taxon>
        <taxon>Alphaproteobacteria</taxon>
        <taxon>Hyphomicrobiales</taxon>
        <taxon>Rhizobiaceae</taxon>
        <taxon>Mycoplana</taxon>
    </lineage>
</organism>
<proteinExistence type="predicted"/>
<sequence length="134" mass="14923">MESEANKSIVQDYIAAFNTFDLERLAELFAPDAKIYGVLGFGLLADVVPIWRELHEGMNMRLEALDIAADGCNVVVRLRETGRFTGTFRGLAGHEPTGRSYEITAMEWFIIKDGRITCRWGARDSAAIARQVIG</sequence>
<dbReference type="EMBL" id="JBHTNF010000001">
    <property type="protein sequence ID" value="MFD1326524.1"/>
    <property type="molecule type" value="Genomic_DNA"/>
</dbReference>
<dbReference type="SUPFAM" id="SSF54427">
    <property type="entry name" value="NTF2-like"/>
    <property type="match status" value="1"/>
</dbReference>